<feature type="transmembrane region" description="Helical" evidence="1">
    <location>
        <begin position="173"/>
        <end position="192"/>
    </location>
</feature>
<organism evidence="2 3">
    <name type="scientific">Saccharothrix yanglingensis</name>
    <dbReference type="NCBI Taxonomy" id="659496"/>
    <lineage>
        <taxon>Bacteria</taxon>
        <taxon>Bacillati</taxon>
        <taxon>Actinomycetota</taxon>
        <taxon>Actinomycetes</taxon>
        <taxon>Pseudonocardiales</taxon>
        <taxon>Pseudonocardiaceae</taxon>
        <taxon>Saccharothrix</taxon>
    </lineage>
</organism>
<name>A0ABU0WXG4_9PSEU</name>
<feature type="transmembrane region" description="Helical" evidence="1">
    <location>
        <begin position="132"/>
        <end position="153"/>
    </location>
</feature>
<keyword evidence="3" id="KW-1185">Reference proteome</keyword>
<accession>A0ABU0WXG4</accession>
<evidence type="ECO:0000256" key="1">
    <source>
        <dbReference type="SAM" id="Phobius"/>
    </source>
</evidence>
<reference evidence="2 3" key="1">
    <citation type="submission" date="2017-06" db="EMBL/GenBank/DDBJ databases">
        <title>Cultured bacterium strain Saccharothrix yanglingensis Hhs.015.</title>
        <authorList>
            <person name="Xia Y."/>
        </authorList>
    </citation>
    <scope>NUCLEOTIDE SEQUENCE [LARGE SCALE GENOMIC DNA]</scope>
    <source>
        <strain evidence="2 3">Hhs.015</strain>
    </source>
</reference>
<evidence type="ECO:0000313" key="3">
    <source>
        <dbReference type="Proteomes" id="UP001225605"/>
    </source>
</evidence>
<protein>
    <submittedName>
        <fullName evidence="2">Ferredoxin-NADPH reductase</fullName>
    </submittedName>
</protein>
<dbReference type="Proteomes" id="UP001225605">
    <property type="component" value="Unassembled WGS sequence"/>
</dbReference>
<keyword evidence="1" id="KW-0472">Membrane</keyword>
<keyword evidence="1" id="KW-1133">Transmembrane helix</keyword>
<feature type="transmembrane region" description="Helical" evidence="1">
    <location>
        <begin position="198"/>
        <end position="217"/>
    </location>
</feature>
<feature type="transmembrane region" description="Helical" evidence="1">
    <location>
        <begin position="100"/>
        <end position="120"/>
    </location>
</feature>
<dbReference type="EMBL" id="NSDM01000002">
    <property type="protein sequence ID" value="MDQ2583769.1"/>
    <property type="molecule type" value="Genomic_DNA"/>
</dbReference>
<gene>
    <name evidence="2" type="ORF">CKY47_07165</name>
</gene>
<keyword evidence="1" id="KW-0812">Transmembrane</keyword>
<comment type="caution">
    <text evidence="2">The sequence shown here is derived from an EMBL/GenBank/DDBJ whole genome shotgun (WGS) entry which is preliminary data.</text>
</comment>
<sequence length="222" mass="22925">MSAVVARLLRPAAQRTYEKVFGLVHVALGANVLLAAGCAPLLLALAVVRDPVASWPFFVVLSGCCAPALAGVFGCFAALDGGRVWRPFADAYRRAAGRALVAWYGGAAVLVVLAVDVVVVSRAAWGPAVVPLFATAAVLVVGTVVAVLVATSAGTDRLRDLVWPCLCLVARRWYLALANAVVLGLAVAAVLLQPVAGLLVACAPLLYAVYANTRVLLAGRAR</sequence>
<dbReference type="RefSeq" id="WP_306744881.1">
    <property type="nucleotide sequence ID" value="NZ_NSDM01000002.1"/>
</dbReference>
<feature type="transmembrane region" description="Helical" evidence="1">
    <location>
        <begin position="54"/>
        <end position="79"/>
    </location>
</feature>
<evidence type="ECO:0000313" key="2">
    <source>
        <dbReference type="EMBL" id="MDQ2583769.1"/>
    </source>
</evidence>
<proteinExistence type="predicted"/>
<feature type="transmembrane region" description="Helical" evidence="1">
    <location>
        <begin position="20"/>
        <end position="48"/>
    </location>
</feature>